<dbReference type="AlphaFoldDB" id="A0A1V9ZTD8"/>
<proteinExistence type="predicted"/>
<evidence type="ECO:0000313" key="2">
    <source>
        <dbReference type="Proteomes" id="UP000243579"/>
    </source>
</evidence>
<dbReference type="Proteomes" id="UP000243579">
    <property type="component" value="Unassembled WGS sequence"/>
</dbReference>
<dbReference type="EMBL" id="JNBR01000011">
    <property type="protein sequence ID" value="OQS01249.1"/>
    <property type="molecule type" value="Genomic_DNA"/>
</dbReference>
<dbReference type="GO" id="GO:0043248">
    <property type="term" value="P:proteasome assembly"/>
    <property type="evidence" value="ECO:0007669"/>
    <property type="project" value="InterPro"/>
</dbReference>
<reference evidence="1 2" key="1">
    <citation type="journal article" date="2014" name="Genome Biol. Evol.">
        <title>The secreted proteins of Achlya hypogyna and Thraustotheca clavata identify the ancestral oomycete secretome and reveal gene acquisitions by horizontal gene transfer.</title>
        <authorList>
            <person name="Misner I."/>
            <person name="Blouin N."/>
            <person name="Leonard G."/>
            <person name="Richards T.A."/>
            <person name="Lane C.E."/>
        </authorList>
    </citation>
    <scope>NUCLEOTIDE SEQUENCE [LARGE SCALE GENOMIC DNA]</scope>
    <source>
        <strain evidence="1 2">ATCC 48635</strain>
    </source>
</reference>
<comment type="caution">
    <text evidence="1">The sequence shown here is derived from an EMBL/GenBank/DDBJ whole genome shotgun (WGS) entry which is preliminary data.</text>
</comment>
<gene>
    <name evidence="1" type="ORF">ACHHYP_01478</name>
</gene>
<protein>
    <recommendedName>
        <fullName evidence="3">Proteasome assembly chaperone 4</fullName>
    </recommendedName>
</protein>
<keyword evidence="2" id="KW-1185">Reference proteome</keyword>
<evidence type="ECO:0008006" key="3">
    <source>
        <dbReference type="Google" id="ProtNLM"/>
    </source>
</evidence>
<organism evidence="1 2">
    <name type="scientific">Achlya hypogyna</name>
    <name type="common">Oomycete</name>
    <name type="synonym">Protoachlya hypogyna</name>
    <dbReference type="NCBI Taxonomy" id="1202772"/>
    <lineage>
        <taxon>Eukaryota</taxon>
        <taxon>Sar</taxon>
        <taxon>Stramenopiles</taxon>
        <taxon>Oomycota</taxon>
        <taxon>Saprolegniomycetes</taxon>
        <taxon>Saprolegniales</taxon>
        <taxon>Achlyaceae</taxon>
        <taxon>Achlya</taxon>
    </lineage>
</organism>
<name>A0A1V9ZTD8_ACHHY</name>
<dbReference type="Pfam" id="PF16093">
    <property type="entry name" value="PAC4"/>
    <property type="match status" value="1"/>
</dbReference>
<dbReference type="PANTHER" id="PTHR33559">
    <property type="entry name" value="PROTEASOME ASSEMBLY CHAPERONE 4"/>
    <property type="match status" value="1"/>
</dbReference>
<dbReference type="PANTHER" id="PTHR33559:SF1">
    <property type="entry name" value="PROTEASOME ASSEMBLY CHAPERONE 4"/>
    <property type="match status" value="1"/>
</dbReference>
<dbReference type="InterPro" id="IPR032157">
    <property type="entry name" value="PAC4"/>
</dbReference>
<sequence>MAEQVATMMDGLHVNQAPLPEETKNGARIINFDGKFVDQTFNVQLWLLEHACFVWIGLGSANVALNSLSTAIKTPYDAFPLASSLLGGYADEAEAQLAQRLVLKTKKQVFVSCNLPDDPELAAYVERSILLRLRTEAFA</sequence>
<dbReference type="STRING" id="1202772.A0A1V9ZTD8"/>
<evidence type="ECO:0000313" key="1">
    <source>
        <dbReference type="EMBL" id="OQS01249.1"/>
    </source>
</evidence>
<dbReference type="OrthoDB" id="368507at2759"/>
<accession>A0A1V9ZTD8</accession>